<dbReference type="Gene3D" id="2.40.100.10">
    <property type="entry name" value="Cyclophilin-like"/>
    <property type="match status" value="2"/>
</dbReference>
<dbReference type="Gene3D" id="3.30.1360.40">
    <property type="match status" value="1"/>
</dbReference>
<keyword evidence="1" id="KW-0547">Nucleotide-binding</keyword>
<dbReference type="Pfam" id="PF02626">
    <property type="entry name" value="CT_A_B"/>
    <property type="match status" value="1"/>
</dbReference>
<sequence length="636" mass="65049">MNGTGSARAGGAGAVNGAGGARAGGRGGAQPAHALTRILPAGEHALLLEYPDLHGQLAHFAGLSAALADGRLPGVRELVPAARTVLVRFDPVFLAAADLGACGRSGEPWAPGSTSPADGTPGNPARALAAALAAVPAADHEATDRAPLTLDVVYDGEDLAAAAEALGLSPEELVRRHTSATWTGAFGGFAPGFVYCASEDWSLDVPRRSSPRTRVPAGSVAIAGEFSAVYPRESPGGWQLLGHTATPMWDLDRTPPALLQPGQEIRYRAVRDRVEAISLPVEDPSAGASDGPSNGFDEDDRNGCRSADRQQIRSSSSKPLHSSEYPSLLVVRSGPQLTVQDLGRPGLLGMGVGASGAADREAARVANRLVGNPETAGVLELAAGGAEFEVQVRGVAAWTGASGTRVLRTADGEERPFPYSAPFAVDPGDRLRIAGFSAGQRGYLAVRGGIGVSPVLGSRSTDTLSGLGPALLRAGDRIPLGDAQDAGPVDPGTGDAGSPRDLPAVGRLGEVRFVLGPRADWFTPAALATLAAQEWTVTPQSDRVGARLDGAVPLARAITDELPSEGAVRGALQVPADGRPVLFLADHPVTGGYPIIAAVVGADLDLAAQLPPGARVRFRIVPGPLDTSPTPDPKDS</sequence>
<proteinExistence type="predicted"/>
<dbReference type="NCBIfam" id="TIGR00724">
    <property type="entry name" value="urea_amlyse_rel"/>
    <property type="match status" value="1"/>
</dbReference>
<evidence type="ECO:0000259" key="5">
    <source>
        <dbReference type="SMART" id="SM00796"/>
    </source>
</evidence>
<dbReference type="InterPro" id="IPR003778">
    <property type="entry name" value="CT_A_B"/>
</dbReference>
<dbReference type="EMBL" id="BAAANO010000011">
    <property type="protein sequence ID" value="GAA2004299.1"/>
    <property type="molecule type" value="Genomic_DNA"/>
</dbReference>
<feature type="region of interest" description="Disordered" evidence="4">
    <location>
        <begin position="478"/>
        <end position="502"/>
    </location>
</feature>
<accession>A0ABP5ESP9</accession>
<keyword evidence="2" id="KW-0378">Hydrolase</keyword>
<evidence type="ECO:0000256" key="1">
    <source>
        <dbReference type="ARBA" id="ARBA00022741"/>
    </source>
</evidence>
<dbReference type="SUPFAM" id="SSF50891">
    <property type="entry name" value="Cyclophilin-like"/>
    <property type="match status" value="2"/>
</dbReference>
<organism evidence="7 8">
    <name type="scientific">Brevibacterium samyangense</name>
    <dbReference type="NCBI Taxonomy" id="366888"/>
    <lineage>
        <taxon>Bacteria</taxon>
        <taxon>Bacillati</taxon>
        <taxon>Actinomycetota</taxon>
        <taxon>Actinomycetes</taxon>
        <taxon>Micrococcales</taxon>
        <taxon>Brevibacteriaceae</taxon>
        <taxon>Brevibacterium</taxon>
    </lineage>
</organism>
<dbReference type="Proteomes" id="UP001500755">
    <property type="component" value="Unassembled WGS sequence"/>
</dbReference>
<evidence type="ECO:0000256" key="3">
    <source>
        <dbReference type="ARBA" id="ARBA00022840"/>
    </source>
</evidence>
<dbReference type="Pfam" id="PF02682">
    <property type="entry name" value="CT_C_D"/>
    <property type="match status" value="1"/>
</dbReference>
<dbReference type="PANTHER" id="PTHR43309:SF3">
    <property type="entry name" value="5-OXOPROLINASE SUBUNIT C"/>
    <property type="match status" value="1"/>
</dbReference>
<dbReference type="InterPro" id="IPR029000">
    <property type="entry name" value="Cyclophilin-like_dom_sf"/>
</dbReference>
<keyword evidence="3" id="KW-0067">ATP-binding</keyword>
<dbReference type="PANTHER" id="PTHR43309">
    <property type="entry name" value="5-OXOPROLINASE SUBUNIT C"/>
    <property type="match status" value="1"/>
</dbReference>
<dbReference type="SMART" id="SM00797">
    <property type="entry name" value="AHS2"/>
    <property type="match status" value="1"/>
</dbReference>
<evidence type="ECO:0000313" key="8">
    <source>
        <dbReference type="Proteomes" id="UP001500755"/>
    </source>
</evidence>
<feature type="region of interest" description="Disordered" evidence="4">
    <location>
        <begin position="278"/>
        <end position="326"/>
    </location>
</feature>
<dbReference type="SUPFAM" id="SSF160467">
    <property type="entry name" value="PH0987 N-terminal domain-like"/>
    <property type="match status" value="1"/>
</dbReference>
<feature type="compositionally biased region" description="Gly residues" evidence="4">
    <location>
        <begin position="8"/>
        <end position="28"/>
    </location>
</feature>
<feature type="domain" description="Carboxyltransferase" evidence="6">
    <location>
        <begin position="349"/>
        <end position="634"/>
    </location>
</feature>
<keyword evidence="8" id="KW-1185">Reference proteome</keyword>
<evidence type="ECO:0000259" key="6">
    <source>
        <dbReference type="SMART" id="SM00797"/>
    </source>
</evidence>
<name>A0ABP5ESP9_9MICO</name>
<reference evidence="8" key="1">
    <citation type="journal article" date="2019" name="Int. J. Syst. Evol. Microbiol.">
        <title>The Global Catalogue of Microorganisms (GCM) 10K type strain sequencing project: providing services to taxonomists for standard genome sequencing and annotation.</title>
        <authorList>
            <consortium name="The Broad Institute Genomics Platform"/>
            <consortium name="The Broad Institute Genome Sequencing Center for Infectious Disease"/>
            <person name="Wu L."/>
            <person name="Ma J."/>
        </authorList>
    </citation>
    <scope>NUCLEOTIDE SEQUENCE [LARGE SCALE GENOMIC DNA]</scope>
    <source>
        <strain evidence="8">JCM 14546</strain>
    </source>
</reference>
<protein>
    <submittedName>
        <fullName evidence="7">5-oxoprolinase/urea amidolyase family protein</fullName>
    </submittedName>
</protein>
<feature type="region of interest" description="Disordered" evidence="4">
    <location>
        <begin position="1"/>
        <end position="30"/>
    </location>
</feature>
<feature type="domain" description="Carboxyltransferase" evidence="5">
    <location>
        <begin position="36"/>
        <end position="259"/>
    </location>
</feature>
<gene>
    <name evidence="7" type="ORF">GCM10009755_12050</name>
</gene>
<dbReference type="SMART" id="SM00796">
    <property type="entry name" value="AHS1"/>
    <property type="match status" value="1"/>
</dbReference>
<comment type="caution">
    <text evidence="7">The sequence shown here is derived from an EMBL/GenBank/DDBJ whole genome shotgun (WGS) entry which is preliminary data.</text>
</comment>
<dbReference type="InterPro" id="IPR052708">
    <property type="entry name" value="PxpC"/>
</dbReference>
<evidence type="ECO:0000256" key="4">
    <source>
        <dbReference type="SAM" id="MobiDB-lite"/>
    </source>
</evidence>
<evidence type="ECO:0000256" key="2">
    <source>
        <dbReference type="ARBA" id="ARBA00022801"/>
    </source>
</evidence>
<feature type="compositionally biased region" description="Basic and acidic residues" evidence="4">
    <location>
        <begin position="301"/>
        <end position="311"/>
    </location>
</feature>
<evidence type="ECO:0000313" key="7">
    <source>
        <dbReference type="EMBL" id="GAA2004299.1"/>
    </source>
</evidence>
<dbReference type="InterPro" id="IPR003833">
    <property type="entry name" value="CT_C_D"/>
</dbReference>